<evidence type="ECO:0000313" key="1">
    <source>
        <dbReference type="EMBL" id="AFQ47420.1"/>
    </source>
</evidence>
<dbReference type="KEGG" id="bct:GEM_0973"/>
<dbReference type="Proteomes" id="UP000032866">
    <property type="component" value="Chromosome 1"/>
</dbReference>
<dbReference type="RefSeq" id="WP_014896326.1">
    <property type="nucleotide sequence ID" value="NC_018513.1"/>
</dbReference>
<accession>A0A9W3JZD6</accession>
<dbReference type="EMBL" id="CP003774">
    <property type="protein sequence ID" value="AFQ47420.1"/>
    <property type="molecule type" value="Genomic_DNA"/>
</dbReference>
<proteinExistence type="predicted"/>
<sequence>MLTPIVRMALGARRGLSLAVAPSAADAGSSGSVTTRDVTVAAPSARLADTSSPAQVVVIAPDARVNTISQPTVFNEQDIAARVSAGPAVPLAFASGGAQAVRGSGASAARIDSMRRLPLYCAERRPREAAARRGAVLAGWCDRRAAGRRVAGRRWRNAESGCRSPCVALASMIVTRSFCGAWRLNRAGHDAGGTRLGGDGIVALAACNDLTASRYVRARTHPSVRQG</sequence>
<evidence type="ECO:0000313" key="2">
    <source>
        <dbReference type="Proteomes" id="UP000032866"/>
    </source>
</evidence>
<dbReference type="AlphaFoldDB" id="A0A9W3JZD6"/>
<name>A0A9W3JZD6_BURCE</name>
<gene>
    <name evidence="1" type="ORF">GEM_0973</name>
</gene>
<organism evidence="1 2">
    <name type="scientific">Burkholderia cepacia GG4</name>
    <dbReference type="NCBI Taxonomy" id="1009846"/>
    <lineage>
        <taxon>Bacteria</taxon>
        <taxon>Pseudomonadati</taxon>
        <taxon>Pseudomonadota</taxon>
        <taxon>Betaproteobacteria</taxon>
        <taxon>Burkholderiales</taxon>
        <taxon>Burkholderiaceae</taxon>
        <taxon>Burkholderia</taxon>
        <taxon>Burkholderia cepacia complex</taxon>
    </lineage>
</organism>
<protein>
    <submittedName>
        <fullName evidence="1">Uncharacterized protein</fullName>
    </submittedName>
</protein>
<reference evidence="1 2" key="1">
    <citation type="journal article" date="2012" name="J. Bacteriol.">
        <title>Complete Genome Sequence of Burkholderia sp. Strain GG4, a Betaproteobacterium That Reduces 3-Oxo-N-Acylhomoserine Lactones and Produces Different N-Acylhomoserine Lactones.</title>
        <authorList>
            <person name="Hong K.W."/>
            <person name="Koh C.L."/>
            <person name="Sam C.K."/>
            <person name="Yin W.F."/>
            <person name="Chan K.G."/>
        </authorList>
    </citation>
    <scope>NUCLEOTIDE SEQUENCE [LARGE SCALE GENOMIC DNA]</scope>
    <source>
        <strain evidence="1 2">GG4</strain>
    </source>
</reference>